<keyword evidence="4" id="KW-1185">Reference proteome</keyword>
<dbReference type="EMBL" id="BFAG01000001">
    <property type="protein sequence ID" value="GBF03995.1"/>
    <property type="molecule type" value="Genomic_DNA"/>
</dbReference>
<dbReference type="Proteomes" id="UP000236569">
    <property type="component" value="Unassembled WGS sequence"/>
</dbReference>
<proteinExistence type="predicted"/>
<dbReference type="AlphaFoldDB" id="A0A2I9DUI3"/>
<name>A0A2I9DUI3_9DEIO</name>
<evidence type="ECO:0000259" key="2">
    <source>
        <dbReference type="Pfam" id="PF10882"/>
    </source>
</evidence>
<reference evidence="4" key="1">
    <citation type="submission" date="2018-01" db="EMBL/GenBank/DDBJ databases">
        <title>Draft Genome Sequence of the Radioresistant Bacterium Deinococcus aerius TR0125, Isolated from the Higher Atmosphere above Japan.</title>
        <authorList>
            <person name="Satoh K."/>
            <person name="Arai H."/>
            <person name="Sanzen T."/>
            <person name="Kawaguchi Y."/>
            <person name="Hayashi H."/>
            <person name="Yokobori S."/>
            <person name="Yamagishi A."/>
            <person name="Oono Y."/>
            <person name="Narumi I."/>
        </authorList>
    </citation>
    <scope>NUCLEOTIDE SEQUENCE [LARGE SCALE GENOMIC DNA]</scope>
    <source>
        <strain evidence="4">TR0125</strain>
    </source>
</reference>
<dbReference type="InterPro" id="IPR027783">
    <property type="entry name" value="Bacterial_PH-related"/>
</dbReference>
<evidence type="ECO:0000256" key="1">
    <source>
        <dbReference type="SAM" id="Phobius"/>
    </source>
</evidence>
<gene>
    <name evidence="3" type="ORF">DAERI_010167</name>
</gene>
<protein>
    <recommendedName>
        <fullName evidence="2">Bacterial Pleckstrin homology domain-containing protein</fullName>
    </recommendedName>
</protein>
<keyword evidence="1" id="KW-0472">Membrane</keyword>
<dbReference type="OrthoDB" id="68595at2"/>
<organism evidence="3 4">
    <name type="scientific">Deinococcus aerius</name>
    <dbReference type="NCBI Taxonomy" id="200253"/>
    <lineage>
        <taxon>Bacteria</taxon>
        <taxon>Thermotogati</taxon>
        <taxon>Deinococcota</taxon>
        <taxon>Deinococci</taxon>
        <taxon>Deinococcales</taxon>
        <taxon>Deinococcaceae</taxon>
        <taxon>Deinococcus</taxon>
    </lineage>
</organism>
<accession>A0A2I9DUI3</accession>
<dbReference type="RefSeq" id="WP_103127585.1">
    <property type="nucleotide sequence ID" value="NZ_BFAG01000001.1"/>
</dbReference>
<feature type="domain" description="Bacterial Pleckstrin homology" evidence="2">
    <location>
        <begin position="64"/>
        <end position="161"/>
    </location>
</feature>
<dbReference type="Pfam" id="PF10882">
    <property type="entry name" value="bPH_5"/>
    <property type="match status" value="1"/>
</dbReference>
<keyword evidence="1" id="KW-1133">Transmembrane helix</keyword>
<evidence type="ECO:0000313" key="3">
    <source>
        <dbReference type="EMBL" id="GBF03995.1"/>
    </source>
</evidence>
<sequence>MNQAVTLAPAEAPLILRLLVGSVPLVLVGVAMLALRDAPAVGLLVGVLGLLLLGLFQLAPRRLAYTLTPDALVVTRLLGRTVLPYAGMRARRTAGHLGWRTLGTGLPGYLTGHFTFGPDFTNHVLAASSRPDGGVIVESGGRAYFLTPADPEGLLRVLERRGVQVAL</sequence>
<evidence type="ECO:0000313" key="4">
    <source>
        <dbReference type="Proteomes" id="UP000236569"/>
    </source>
</evidence>
<comment type="caution">
    <text evidence="3">The sequence shown here is derived from an EMBL/GenBank/DDBJ whole genome shotgun (WGS) entry which is preliminary data.</text>
</comment>
<keyword evidence="1" id="KW-0812">Transmembrane</keyword>
<feature type="transmembrane region" description="Helical" evidence="1">
    <location>
        <begin position="40"/>
        <end position="59"/>
    </location>
</feature>
<feature type="transmembrane region" description="Helical" evidence="1">
    <location>
        <begin position="12"/>
        <end position="34"/>
    </location>
</feature>